<dbReference type="InterPro" id="IPR050452">
    <property type="entry name" value="Metacaspase"/>
</dbReference>
<keyword evidence="2" id="KW-1133">Transmembrane helix</keyword>
<dbReference type="SUPFAM" id="SSF52129">
    <property type="entry name" value="Caspase-like"/>
    <property type="match status" value="1"/>
</dbReference>
<dbReference type="PANTHER" id="PTHR48104:SF30">
    <property type="entry name" value="METACASPASE-1"/>
    <property type="match status" value="1"/>
</dbReference>
<evidence type="ECO:0000313" key="5">
    <source>
        <dbReference type="Proteomes" id="UP000319557"/>
    </source>
</evidence>
<accession>A0A517M8N0</accession>
<feature type="domain" description="FHA" evidence="3">
    <location>
        <begin position="518"/>
        <end position="571"/>
    </location>
</feature>
<dbReference type="PROSITE" id="PS50006">
    <property type="entry name" value="FHA_DOMAIN"/>
    <property type="match status" value="1"/>
</dbReference>
<dbReference type="GO" id="GO:0005737">
    <property type="term" value="C:cytoplasm"/>
    <property type="evidence" value="ECO:0007669"/>
    <property type="project" value="TreeGrafter"/>
</dbReference>
<reference evidence="4 5" key="1">
    <citation type="submission" date="2019-02" db="EMBL/GenBank/DDBJ databases">
        <title>Deep-cultivation of Planctomycetes and their phenomic and genomic characterization uncovers novel biology.</title>
        <authorList>
            <person name="Wiegand S."/>
            <person name="Jogler M."/>
            <person name="Boedeker C."/>
            <person name="Pinto D."/>
            <person name="Vollmers J."/>
            <person name="Rivas-Marin E."/>
            <person name="Kohn T."/>
            <person name="Peeters S.H."/>
            <person name="Heuer A."/>
            <person name="Rast P."/>
            <person name="Oberbeckmann S."/>
            <person name="Bunk B."/>
            <person name="Jeske O."/>
            <person name="Meyerdierks A."/>
            <person name="Storesund J.E."/>
            <person name="Kallscheuer N."/>
            <person name="Luecker S."/>
            <person name="Lage O.M."/>
            <person name="Pohl T."/>
            <person name="Merkel B.J."/>
            <person name="Hornburger P."/>
            <person name="Mueller R.-W."/>
            <person name="Bruemmer F."/>
            <person name="Labrenz M."/>
            <person name="Spormann A.M."/>
            <person name="Op den Camp H."/>
            <person name="Overmann J."/>
            <person name="Amann R."/>
            <person name="Jetten M.S.M."/>
            <person name="Mascher T."/>
            <person name="Medema M.H."/>
            <person name="Devos D.P."/>
            <person name="Kaster A.-K."/>
            <person name="Ovreas L."/>
            <person name="Rohde M."/>
            <person name="Galperin M.Y."/>
            <person name="Jogler C."/>
        </authorList>
    </citation>
    <scope>NUCLEOTIDE SEQUENCE [LARGE SCALE GENOMIC DNA]</scope>
    <source>
        <strain evidence="4 5">EC9</strain>
    </source>
</reference>
<feature type="transmembrane region" description="Helical" evidence="2">
    <location>
        <begin position="428"/>
        <end position="447"/>
    </location>
</feature>
<dbReference type="SUPFAM" id="SSF49879">
    <property type="entry name" value="SMAD/FHA domain"/>
    <property type="match status" value="1"/>
</dbReference>
<evidence type="ECO:0000313" key="4">
    <source>
        <dbReference type="EMBL" id="QDS91233.1"/>
    </source>
</evidence>
<keyword evidence="2" id="KW-0472">Membrane</keyword>
<dbReference type="PANTHER" id="PTHR48104">
    <property type="entry name" value="METACASPASE-4"/>
    <property type="match status" value="1"/>
</dbReference>
<dbReference type="Proteomes" id="UP000319557">
    <property type="component" value="Chromosome"/>
</dbReference>
<dbReference type="KEGG" id="ruv:EC9_54570"/>
<dbReference type="CDD" id="cd00060">
    <property type="entry name" value="FHA"/>
    <property type="match status" value="1"/>
</dbReference>
<evidence type="ECO:0000256" key="2">
    <source>
        <dbReference type="SAM" id="Phobius"/>
    </source>
</evidence>
<evidence type="ECO:0000259" key="3">
    <source>
        <dbReference type="PROSITE" id="PS50006"/>
    </source>
</evidence>
<dbReference type="InterPro" id="IPR011600">
    <property type="entry name" value="Pept_C14_caspase"/>
</dbReference>
<keyword evidence="5" id="KW-1185">Reference proteome</keyword>
<organism evidence="4 5">
    <name type="scientific">Rosistilla ulvae</name>
    <dbReference type="NCBI Taxonomy" id="1930277"/>
    <lineage>
        <taxon>Bacteria</taxon>
        <taxon>Pseudomonadati</taxon>
        <taxon>Planctomycetota</taxon>
        <taxon>Planctomycetia</taxon>
        <taxon>Pirellulales</taxon>
        <taxon>Pirellulaceae</taxon>
        <taxon>Rosistilla</taxon>
    </lineage>
</organism>
<keyword evidence="2" id="KW-0812">Transmembrane</keyword>
<dbReference type="GO" id="GO:0006508">
    <property type="term" value="P:proteolysis"/>
    <property type="evidence" value="ECO:0007669"/>
    <property type="project" value="InterPro"/>
</dbReference>
<feature type="compositionally biased region" description="Polar residues" evidence="1">
    <location>
        <begin position="456"/>
        <end position="479"/>
    </location>
</feature>
<name>A0A517M8N0_9BACT</name>
<dbReference type="OrthoDB" id="291633at2"/>
<protein>
    <submittedName>
        <fullName evidence="4">Caspase domain protein</fullName>
    </submittedName>
</protein>
<feature type="region of interest" description="Disordered" evidence="1">
    <location>
        <begin position="456"/>
        <end position="489"/>
    </location>
</feature>
<proteinExistence type="predicted"/>
<dbReference type="GO" id="GO:0004197">
    <property type="term" value="F:cysteine-type endopeptidase activity"/>
    <property type="evidence" value="ECO:0007669"/>
    <property type="project" value="InterPro"/>
</dbReference>
<dbReference type="SMART" id="SM00240">
    <property type="entry name" value="FHA"/>
    <property type="match status" value="1"/>
</dbReference>
<feature type="compositionally biased region" description="Low complexity" evidence="1">
    <location>
        <begin position="480"/>
        <end position="489"/>
    </location>
</feature>
<dbReference type="AlphaFoldDB" id="A0A517M8N0"/>
<sequence>MNRLKRLARHFSSWLRTLKRNDFSAVGGWASDRSQGLKSGDANMYRSGLKRKDWILRQKILLGAYSDSVKCYLPNRKQGIEMRQIEHRSVALIRSCICNVILLALLGGLPCNADSRRGGVKPLRYRQQHAVIVGINYDSLDPDSQIEVPRLETAEQDAQAVRDMLVDHYGFADDNVHLLLGQDATLQKIRSQFGSEFLGDPSIVHEDDSVLVFYAGHGVRQQRYSQKEEAYVGMLYPSDLHVIEGKGVDPVSCLRIDDMMRMLQDYCLARHKLVILDSCHSGEVFNFHSSRSAGVNRGLRETLFHAPALQAIAAAQATQVAADSVGASDHSPFTSVLLDALKHGPGAEEDRRLFTASELFAFIPRRIRQLENVRQDPRGGWLDGEGDFYFFPTGLEVGAAEMQLATSAMPEPVVATVPAGQSTSGRSYRWFLVGIAMFVFAATALLLRRMTSQPTTTFASTQPPINTAQPFPFTPSSADVTTHPTTPAVPVSAEETKKCLVFVAGANWEAHCAFGPEAVFGRDPNCSFTLPGASRNVSNQHSRVTIDRQNQSIALEDLNSRHGTTVDDQPISGKRQLNSGEHVELANEVRLLFQTANAEKQQFAWFATGEGAEETSRWCIASEDRMPLALILRDCDRSALPEEAENSGFIVDSKQEIRWRMNLDESNDEGQSIGEQQNFLLGELSIEVHS</sequence>
<evidence type="ECO:0000256" key="1">
    <source>
        <dbReference type="SAM" id="MobiDB-lite"/>
    </source>
</evidence>
<dbReference type="EMBL" id="CP036261">
    <property type="protein sequence ID" value="QDS91233.1"/>
    <property type="molecule type" value="Genomic_DNA"/>
</dbReference>
<dbReference type="Pfam" id="PF00656">
    <property type="entry name" value="Peptidase_C14"/>
    <property type="match status" value="1"/>
</dbReference>
<dbReference type="InterPro" id="IPR029030">
    <property type="entry name" value="Caspase-like_dom_sf"/>
</dbReference>
<dbReference type="Pfam" id="PF00498">
    <property type="entry name" value="FHA"/>
    <property type="match status" value="1"/>
</dbReference>
<gene>
    <name evidence="4" type="ORF">EC9_54570</name>
</gene>
<dbReference type="Gene3D" id="3.40.50.1460">
    <property type="match status" value="1"/>
</dbReference>
<dbReference type="InterPro" id="IPR008984">
    <property type="entry name" value="SMAD_FHA_dom_sf"/>
</dbReference>
<dbReference type="Gene3D" id="2.60.200.20">
    <property type="match status" value="1"/>
</dbReference>
<dbReference type="InterPro" id="IPR000253">
    <property type="entry name" value="FHA_dom"/>
</dbReference>